<protein>
    <submittedName>
        <fullName evidence="2">Uncharacterized protein</fullName>
    </submittedName>
</protein>
<feature type="region of interest" description="Disordered" evidence="1">
    <location>
        <begin position="54"/>
        <end position="80"/>
    </location>
</feature>
<organism evidence="2 3">
    <name type="scientific">Streptomyces agglomeratus</name>
    <dbReference type="NCBI Taxonomy" id="285458"/>
    <lineage>
        <taxon>Bacteria</taxon>
        <taxon>Bacillati</taxon>
        <taxon>Actinomycetota</taxon>
        <taxon>Actinomycetes</taxon>
        <taxon>Kitasatosporales</taxon>
        <taxon>Streptomycetaceae</taxon>
        <taxon>Streptomyces</taxon>
    </lineage>
</organism>
<comment type="caution">
    <text evidence="2">The sequence shown here is derived from an EMBL/GenBank/DDBJ whole genome shotgun (WGS) entry which is preliminary data.</text>
</comment>
<sequence>MTVRRVSAGSASGSGGRSPRARPASSTRPIEVAYAGKRVPTVMLTLMIRTVGTRATYRMSAPSSTASDADSRTRPTSAAR</sequence>
<evidence type="ECO:0000313" key="2">
    <source>
        <dbReference type="EMBL" id="OEJ23910.1"/>
    </source>
</evidence>
<evidence type="ECO:0000313" key="3">
    <source>
        <dbReference type="Proteomes" id="UP000095759"/>
    </source>
</evidence>
<evidence type="ECO:0000256" key="1">
    <source>
        <dbReference type="SAM" id="MobiDB-lite"/>
    </source>
</evidence>
<feature type="region of interest" description="Disordered" evidence="1">
    <location>
        <begin position="1"/>
        <end position="29"/>
    </location>
</feature>
<dbReference type="AlphaFoldDB" id="A0A1E5P2Y8"/>
<proteinExistence type="predicted"/>
<keyword evidence="3" id="KW-1185">Reference proteome</keyword>
<dbReference type="Proteomes" id="UP000095759">
    <property type="component" value="Unassembled WGS sequence"/>
</dbReference>
<name>A0A1E5P2Y8_9ACTN</name>
<reference evidence="2 3" key="1">
    <citation type="submission" date="2016-08" db="EMBL/GenBank/DDBJ databases">
        <title>Complete genome sequence of Streptomyces agglomeratus strain 6-3-2, a novel anti-MRSA actinomycete isolated from Wuli of Tebit, China.</title>
        <authorList>
            <person name="Chen X."/>
        </authorList>
    </citation>
    <scope>NUCLEOTIDE SEQUENCE [LARGE SCALE GENOMIC DNA]</scope>
    <source>
        <strain evidence="2 3">6-3-2</strain>
    </source>
</reference>
<accession>A0A1E5P2Y8</accession>
<dbReference type="EMBL" id="MEHJ01000001">
    <property type="protein sequence ID" value="OEJ23910.1"/>
    <property type="molecule type" value="Genomic_DNA"/>
</dbReference>
<gene>
    <name evidence="2" type="ORF">AS594_04870</name>
</gene>
<feature type="compositionally biased region" description="Low complexity" evidence="1">
    <location>
        <begin position="1"/>
        <end position="26"/>
    </location>
</feature>